<evidence type="ECO:0008006" key="4">
    <source>
        <dbReference type="Google" id="ProtNLM"/>
    </source>
</evidence>
<sequence>MSAFLQSLFLAITLNVLAAVRLAAQSPQEIVEWIYLSLAQPGSYGIAYLSAPDRRDRYFSHRMARFFAANDSHGGDLASACIDFALEVPGQDYDAAEILRTIRLRTEAQGARRIVHAEFRNFGQPAHVIYEFTAVNGQWRIDDIAGQGWRLSQIPCAPASAAPRAQAAQVTGYCFKDADGTLRLDLDGTGRGDFELELWFPSGHLCAIGGPVSPSGNGWVYQERLYDGSLCQLELQATPGQGVRVSDPEHACKRHYCGQRAAMDGVEFPRATQVDCALVPRWPRN</sequence>
<gene>
    <name evidence="2" type="ORF">AVO45_13755</name>
</gene>
<proteinExistence type="predicted"/>
<name>A0A0X3TDF8_9RHOB</name>
<dbReference type="AlphaFoldDB" id="A0A0X3TDF8"/>
<evidence type="ECO:0000313" key="3">
    <source>
        <dbReference type="Proteomes" id="UP000053791"/>
    </source>
</evidence>
<keyword evidence="1" id="KW-0732">Signal</keyword>
<keyword evidence="3" id="KW-1185">Reference proteome</keyword>
<reference evidence="2 3" key="1">
    <citation type="submission" date="2015-12" db="EMBL/GenBank/DDBJ databases">
        <authorList>
            <person name="Shamseldin A."/>
            <person name="Moawad H."/>
            <person name="Abd El-Rahim W.M."/>
            <person name="Sadowsky M.J."/>
        </authorList>
    </citation>
    <scope>NUCLEOTIDE SEQUENCE [LARGE SCALE GENOMIC DNA]</scope>
    <source>
        <strain evidence="2 3">ZGT118</strain>
    </source>
</reference>
<accession>A0A0X3TDF8</accession>
<evidence type="ECO:0000256" key="1">
    <source>
        <dbReference type="SAM" id="SignalP"/>
    </source>
</evidence>
<dbReference type="EMBL" id="LQBQ01000037">
    <property type="protein sequence ID" value="KUJ73659.1"/>
    <property type="molecule type" value="Genomic_DNA"/>
</dbReference>
<feature type="signal peptide" evidence="1">
    <location>
        <begin position="1"/>
        <end position="18"/>
    </location>
</feature>
<dbReference type="Proteomes" id="UP000053791">
    <property type="component" value="Unassembled WGS sequence"/>
</dbReference>
<organism evidence="2 3">
    <name type="scientific">Ruegeria marisrubri</name>
    <dbReference type="NCBI Taxonomy" id="1685379"/>
    <lineage>
        <taxon>Bacteria</taxon>
        <taxon>Pseudomonadati</taxon>
        <taxon>Pseudomonadota</taxon>
        <taxon>Alphaproteobacteria</taxon>
        <taxon>Rhodobacterales</taxon>
        <taxon>Roseobacteraceae</taxon>
        <taxon>Ruegeria</taxon>
    </lineage>
</organism>
<feature type="chain" id="PRO_5007053938" description="DUF3828 domain-containing protein" evidence="1">
    <location>
        <begin position="19"/>
        <end position="285"/>
    </location>
</feature>
<dbReference type="OrthoDB" id="7705852at2"/>
<protein>
    <recommendedName>
        <fullName evidence="4">DUF3828 domain-containing protein</fullName>
    </recommendedName>
</protein>
<dbReference type="STRING" id="1685379.AVO45_13755"/>
<comment type="caution">
    <text evidence="2">The sequence shown here is derived from an EMBL/GenBank/DDBJ whole genome shotgun (WGS) entry which is preliminary data.</text>
</comment>
<evidence type="ECO:0000313" key="2">
    <source>
        <dbReference type="EMBL" id="KUJ73659.1"/>
    </source>
</evidence>
<dbReference type="RefSeq" id="WP_068349378.1">
    <property type="nucleotide sequence ID" value="NZ_LQBQ01000037.1"/>
</dbReference>